<proteinExistence type="predicted"/>
<dbReference type="STRING" id="946333.A4W93_04005"/>
<sequence length="51" mass="5751">MDVNDLRIVVTVLSFLCFAGIVAWAWSRRNRAELEACGQIPFLADREGPRS</sequence>
<dbReference type="RefSeq" id="WP_085749391.1">
    <property type="nucleotide sequence ID" value="NZ_BSPR01000002.1"/>
</dbReference>
<protein>
    <submittedName>
        <fullName evidence="1">Cytochrome oxidase</fullName>
    </submittedName>
</protein>
<accession>A0A1W6L4N8</accession>
<evidence type="ECO:0000313" key="1">
    <source>
        <dbReference type="EMBL" id="ARN19147.1"/>
    </source>
</evidence>
<reference evidence="1 2" key="1">
    <citation type="submission" date="2016-04" db="EMBL/GenBank/DDBJ databases">
        <title>Complete genome sequence of natural rubber-degrading, novel Gram-negative bacterium, Rhizobacter gummiphilus strain NS21.</title>
        <authorList>
            <person name="Tabata M."/>
            <person name="Kasai D."/>
            <person name="Fukuda M."/>
        </authorList>
    </citation>
    <scope>NUCLEOTIDE SEQUENCE [LARGE SCALE GENOMIC DNA]</scope>
    <source>
        <strain evidence="1 2">NS21</strain>
    </source>
</reference>
<dbReference type="OrthoDB" id="8604580at2"/>
<organism evidence="1 2">
    <name type="scientific">Piscinibacter gummiphilus</name>
    <dbReference type="NCBI Taxonomy" id="946333"/>
    <lineage>
        <taxon>Bacteria</taxon>
        <taxon>Pseudomonadati</taxon>
        <taxon>Pseudomonadota</taxon>
        <taxon>Betaproteobacteria</taxon>
        <taxon>Burkholderiales</taxon>
        <taxon>Sphaerotilaceae</taxon>
        <taxon>Piscinibacter</taxon>
    </lineage>
</organism>
<keyword evidence="2" id="KW-1185">Reference proteome</keyword>
<dbReference type="Proteomes" id="UP000193427">
    <property type="component" value="Chromosome"/>
</dbReference>
<dbReference type="KEGG" id="rgu:A4W93_04005"/>
<gene>
    <name evidence="1" type="ORF">A4W93_04005</name>
</gene>
<name>A0A1W6L4N8_9BURK</name>
<dbReference type="EMBL" id="CP015118">
    <property type="protein sequence ID" value="ARN19147.1"/>
    <property type="molecule type" value="Genomic_DNA"/>
</dbReference>
<dbReference type="AlphaFoldDB" id="A0A1W6L4N8"/>
<evidence type="ECO:0000313" key="2">
    <source>
        <dbReference type="Proteomes" id="UP000193427"/>
    </source>
</evidence>